<feature type="domain" description="Peptidase S9 prolyl oligopeptidase catalytic" evidence="2">
    <location>
        <begin position="460"/>
        <end position="671"/>
    </location>
</feature>
<evidence type="ECO:0000313" key="3">
    <source>
        <dbReference type="EMBL" id="PHL00506.1"/>
    </source>
</evidence>
<keyword evidence="1" id="KW-0378">Hydrolase</keyword>
<evidence type="ECO:0000313" key="4">
    <source>
        <dbReference type="Proteomes" id="UP000226437"/>
    </source>
</evidence>
<dbReference type="OrthoDB" id="9812921at2"/>
<dbReference type="GO" id="GO:0004252">
    <property type="term" value="F:serine-type endopeptidase activity"/>
    <property type="evidence" value="ECO:0007669"/>
    <property type="project" value="TreeGrafter"/>
</dbReference>
<dbReference type="SUPFAM" id="SSF82171">
    <property type="entry name" value="DPP6 N-terminal domain-like"/>
    <property type="match status" value="1"/>
</dbReference>
<organism evidence="3 4">
    <name type="scientific">Neolewinella marina</name>
    <dbReference type="NCBI Taxonomy" id="438751"/>
    <lineage>
        <taxon>Bacteria</taxon>
        <taxon>Pseudomonadati</taxon>
        <taxon>Bacteroidota</taxon>
        <taxon>Saprospiria</taxon>
        <taxon>Saprospirales</taxon>
        <taxon>Lewinellaceae</taxon>
        <taxon>Neolewinella</taxon>
    </lineage>
</organism>
<dbReference type="PANTHER" id="PTHR42776:SF27">
    <property type="entry name" value="DIPEPTIDYL PEPTIDASE FAMILY MEMBER 6"/>
    <property type="match status" value="1"/>
</dbReference>
<dbReference type="SUPFAM" id="SSF53474">
    <property type="entry name" value="alpha/beta-Hydrolases"/>
    <property type="match status" value="1"/>
</dbReference>
<name>A0A2G0CKK8_9BACT</name>
<dbReference type="InterPro" id="IPR029058">
    <property type="entry name" value="AB_hydrolase_fold"/>
</dbReference>
<dbReference type="InterPro" id="IPR042095">
    <property type="entry name" value="SUMF_sf"/>
</dbReference>
<keyword evidence="4" id="KW-1185">Reference proteome</keyword>
<dbReference type="Gene3D" id="3.90.1580.10">
    <property type="entry name" value="paralog of FGE (formylglycine-generating enzyme)"/>
    <property type="match status" value="1"/>
</dbReference>
<dbReference type="Proteomes" id="UP000226437">
    <property type="component" value="Unassembled WGS sequence"/>
</dbReference>
<dbReference type="PANTHER" id="PTHR42776">
    <property type="entry name" value="SERINE PEPTIDASE S9 FAMILY MEMBER"/>
    <property type="match status" value="1"/>
</dbReference>
<dbReference type="InterPro" id="IPR001375">
    <property type="entry name" value="Peptidase_S9_cat"/>
</dbReference>
<comment type="caution">
    <text evidence="3">The sequence shown here is derived from an EMBL/GenBank/DDBJ whole genome shotgun (WGS) entry which is preliminary data.</text>
</comment>
<reference evidence="3 4" key="1">
    <citation type="submission" date="2017-10" db="EMBL/GenBank/DDBJ databases">
        <title>The draft genome sequence of Lewinella marina KCTC 32374.</title>
        <authorList>
            <person name="Wang K."/>
        </authorList>
    </citation>
    <scope>NUCLEOTIDE SEQUENCE [LARGE SCALE GENOMIC DNA]</scope>
    <source>
        <strain evidence="3 4">MKG-38</strain>
    </source>
</reference>
<sequence length="893" mass="100554">MALVFLFLGTCWGSPLLGQGEKGKWTVDDVIHTEYMSNVEFSPDGTMVLWSKSRAAEDKKKDKFVRDLYLTRLRDRTKDGFRTVRLTTGDDSDHTALFSRDSEDIYFLSGRDGGKKLWKMSVFGGEPQEVHEFKNGISNLEWLNDSTLVYVSNEGKTLQEQELEEKKDDVVVVEDTSSWKADRLYAFNVKEKHIRRLTDNEKPVQGYAVSRDGKYLAYVEAGSPHQPSDAQPKSKYYLKNLETGSVKQILQGLQTPRELAFTQDGKGMYFTAQLSSDPEWDGAGIGQLYYLPVDGEPRKVELNWENGVGGITVVGNDVVADLANRATMREAFYPRGGRGKEIALDSLKDHVSFLAFSEDGKQTVLRYSTASKLPRYYLADFSGTAVTNLREIVTLNEKLRKKDIARSEVIEWKGYQGEMVSGILYYPADYTPGRRYPLMLSIHGGPSSMDLDQWSERWSTYPQILSQRGAFVLKPNYHGSANHGLAYVESIKRNYYEPEMEDITAGIDRLIAEGKVHPDSIGSMGWSNGAILTTMLTVRYPERFKVACPGAGDVNWTSDFGTCSFGVSFDQSYFGGAPWDDTNGKNYNEAYLVKSPLFDLEKVRTPTIIFHGSEDRAVPRDQGWEYYRALQQIAQAPVRFLWFPGQPHGLQKITHQKRKMEEELAWIDTYLFGKERKDNPAFKEDSPLAQLLTKDTVARHGSLFGVMTDGVLLPEMVSLGKDTISIARFELTNAQYAAYKPNHSVPEGSENDPVDLSREEARTYLDWLTDRLSRPARFPSTKEADALQKKAHDSGAKENTLNYWAGYAITRDEVADLRKKVDELTTTLVKPVGSFAPVKVNGRMIYDLGGNLAEYAEQGHYGYSAYDFVDPATTEAPAETEHLGLRVVVEAVK</sequence>
<dbReference type="InterPro" id="IPR011042">
    <property type="entry name" value="6-blade_b-propeller_TolB-like"/>
</dbReference>
<dbReference type="SUPFAM" id="SSF56436">
    <property type="entry name" value="C-type lectin-like"/>
    <property type="match status" value="1"/>
</dbReference>
<dbReference type="GO" id="GO:0006508">
    <property type="term" value="P:proteolysis"/>
    <property type="evidence" value="ECO:0007669"/>
    <property type="project" value="InterPro"/>
</dbReference>
<dbReference type="Pfam" id="PF00326">
    <property type="entry name" value="Peptidase_S9"/>
    <property type="match status" value="1"/>
</dbReference>
<evidence type="ECO:0000259" key="2">
    <source>
        <dbReference type="Pfam" id="PF00326"/>
    </source>
</evidence>
<evidence type="ECO:0000256" key="1">
    <source>
        <dbReference type="ARBA" id="ARBA00022801"/>
    </source>
</evidence>
<dbReference type="Gene3D" id="3.40.50.1820">
    <property type="entry name" value="alpha/beta hydrolase"/>
    <property type="match status" value="1"/>
</dbReference>
<accession>A0A2G0CKK8</accession>
<gene>
    <name evidence="3" type="ORF">CGL56_00680</name>
</gene>
<dbReference type="InterPro" id="IPR016187">
    <property type="entry name" value="CTDL_fold"/>
</dbReference>
<dbReference type="AlphaFoldDB" id="A0A2G0CKK8"/>
<proteinExistence type="predicted"/>
<dbReference type="EMBL" id="PDLO01000001">
    <property type="protein sequence ID" value="PHL00506.1"/>
    <property type="molecule type" value="Genomic_DNA"/>
</dbReference>
<dbReference type="Gene3D" id="2.120.10.30">
    <property type="entry name" value="TolB, C-terminal domain"/>
    <property type="match status" value="2"/>
</dbReference>
<protein>
    <submittedName>
        <fullName evidence="3">Peptidase S9</fullName>
    </submittedName>
</protein>